<dbReference type="Proteomes" id="UP000069940">
    <property type="component" value="Unassembled WGS sequence"/>
</dbReference>
<dbReference type="Pfam" id="PF04083">
    <property type="entry name" value="Abhydro_lipase"/>
    <property type="match status" value="1"/>
</dbReference>
<feature type="signal peptide" evidence="1">
    <location>
        <begin position="1"/>
        <end position="22"/>
    </location>
</feature>
<feature type="chain" id="PRO_5046651034" description="Partial AB-hydrolase lipase domain-containing protein" evidence="1">
    <location>
        <begin position="23"/>
        <end position="225"/>
    </location>
</feature>
<feature type="domain" description="Partial AB-hydrolase lipase" evidence="2">
    <location>
        <begin position="30"/>
        <end position="81"/>
    </location>
</feature>
<dbReference type="SUPFAM" id="SSF53474">
    <property type="entry name" value="alpha/beta-Hydrolases"/>
    <property type="match status" value="1"/>
</dbReference>
<dbReference type="RefSeq" id="XP_062716265.1">
    <property type="nucleotide sequence ID" value="XM_062860281.1"/>
</dbReference>
<dbReference type="PANTHER" id="PTHR11005">
    <property type="entry name" value="LYSOSOMAL ACID LIPASE-RELATED"/>
    <property type="match status" value="1"/>
</dbReference>
<organism evidence="3 4">
    <name type="scientific">Aedes albopictus</name>
    <name type="common">Asian tiger mosquito</name>
    <name type="synonym">Stegomyia albopicta</name>
    <dbReference type="NCBI Taxonomy" id="7160"/>
    <lineage>
        <taxon>Eukaryota</taxon>
        <taxon>Metazoa</taxon>
        <taxon>Ecdysozoa</taxon>
        <taxon>Arthropoda</taxon>
        <taxon>Hexapoda</taxon>
        <taxon>Insecta</taxon>
        <taxon>Pterygota</taxon>
        <taxon>Neoptera</taxon>
        <taxon>Endopterygota</taxon>
        <taxon>Diptera</taxon>
        <taxon>Nematocera</taxon>
        <taxon>Culicoidea</taxon>
        <taxon>Culicidae</taxon>
        <taxon>Culicinae</taxon>
        <taxon>Aedini</taxon>
        <taxon>Aedes</taxon>
        <taxon>Stegomyia</taxon>
    </lineage>
</organism>
<evidence type="ECO:0000256" key="1">
    <source>
        <dbReference type="SAM" id="SignalP"/>
    </source>
</evidence>
<keyword evidence="4" id="KW-1185">Reference proteome</keyword>
<evidence type="ECO:0000313" key="4">
    <source>
        <dbReference type="Proteomes" id="UP000069940"/>
    </source>
</evidence>
<sequence length="225" mass="25378">MSGSTFGVCLLSCAVYLIFVVGQSHQLLIEDTVTRHGYPVEKHQVVTSDGYMLTLVRIPKPGRRPALMVHGMVYSSAEWCIYGKQSLAMRVYDAGFDVWLPNCRGNTFSLKHTKLDVRSEKYWDFSFHEVGLYDLSALFDYVLRLTGFSKLNYVGHSQGTTSFLALNCLQPQYGDKVQTAHLLAPAAIMLHTYSPLSWLLIARKNEIKVRVAAFTTLRSNIINPH</sequence>
<name>A0ABM1XWT2_AEDAL</name>
<evidence type="ECO:0000259" key="2">
    <source>
        <dbReference type="Pfam" id="PF04083"/>
    </source>
</evidence>
<proteinExistence type="predicted"/>
<reference evidence="3" key="2">
    <citation type="submission" date="2025-05" db="UniProtKB">
        <authorList>
            <consortium name="EnsemblMetazoa"/>
        </authorList>
    </citation>
    <scope>IDENTIFICATION</scope>
    <source>
        <strain evidence="3">Foshan</strain>
    </source>
</reference>
<dbReference type="GeneID" id="109398444"/>
<evidence type="ECO:0000313" key="3">
    <source>
        <dbReference type="EnsemblMetazoa" id="AALFPA23_003596.P4053"/>
    </source>
</evidence>
<dbReference type="EnsemblMetazoa" id="AALFPA23_003596.R4053">
    <property type="protein sequence ID" value="AALFPA23_003596.P4053"/>
    <property type="gene ID" value="AALFPA23_003596"/>
</dbReference>
<dbReference type="InterPro" id="IPR029058">
    <property type="entry name" value="AB_hydrolase_fold"/>
</dbReference>
<dbReference type="Gene3D" id="3.40.50.1820">
    <property type="entry name" value="alpha/beta hydrolase"/>
    <property type="match status" value="1"/>
</dbReference>
<reference evidence="4" key="1">
    <citation type="journal article" date="2015" name="Proc. Natl. Acad. Sci. U.S.A.">
        <title>Genome sequence of the Asian Tiger mosquito, Aedes albopictus, reveals insights into its biology, genetics, and evolution.</title>
        <authorList>
            <person name="Chen X.G."/>
            <person name="Jiang X."/>
            <person name="Gu J."/>
            <person name="Xu M."/>
            <person name="Wu Y."/>
            <person name="Deng Y."/>
            <person name="Zhang C."/>
            <person name="Bonizzoni M."/>
            <person name="Dermauw W."/>
            <person name="Vontas J."/>
            <person name="Armbruster P."/>
            <person name="Huang X."/>
            <person name="Yang Y."/>
            <person name="Zhang H."/>
            <person name="He W."/>
            <person name="Peng H."/>
            <person name="Liu Y."/>
            <person name="Wu K."/>
            <person name="Chen J."/>
            <person name="Lirakis M."/>
            <person name="Topalis P."/>
            <person name="Van Leeuwen T."/>
            <person name="Hall A.B."/>
            <person name="Jiang X."/>
            <person name="Thorpe C."/>
            <person name="Mueller R.L."/>
            <person name="Sun C."/>
            <person name="Waterhouse R.M."/>
            <person name="Yan G."/>
            <person name="Tu Z.J."/>
            <person name="Fang X."/>
            <person name="James A.A."/>
        </authorList>
    </citation>
    <scope>NUCLEOTIDE SEQUENCE [LARGE SCALE GENOMIC DNA]</scope>
    <source>
        <strain evidence="4">Foshan</strain>
    </source>
</reference>
<dbReference type="InterPro" id="IPR006693">
    <property type="entry name" value="AB_hydrolase_lipase"/>
</dbReference>
<keyword evidence="1" id="KW-0732">Signal</keyword>
<accession>A0ABM1XWT2</accession>
<protein>
    <recommendedName>
        <fullName evidence="2">Partial AB-hydrolase lipase domain-containing protein</fullName>
    </recommendedName>
</protein>